<evidence type="ECO:0000313" key="3">
    <source>
        <dbReference type="Proteomes" id="UP000198397"/>
    </source>
</evidence>
<protein>
    <submittedName>
        <fullName evidence="2">Uncharacterized protein</fullName>
    </submittedName>
</protein>
<keyword evidence="1" id="KW-0472">Membrane</keyword>
<accession>A0A238VZP4</accession>
<feature type="transmembrane region" description="Helical" evidence="1">
    <location>
        <begin position="42"/>
        <end position="65"/>
    </location>
</feature>
<feature type="transmembrane region" description="Helical" evidence="1">
    <location>
        <begin position="20"/>
        <end position="36"/>
    </location>
</feature>
<keyword evidence="1" id="KW-0812">Transmembrane</keyword>
<dbReference type="RefSeq" id="WP_089384267.1">
    <property type="nucleotide sequence ID" value="NZ_FZNQ01000004.1"/>
</dbReference>
<sequence length="75" mass="8143">MVEPMNREERDAGNRKIQIGFLLLVTVSPPLMLQLGDPTLTQIAAATAVGFVLGLVFLQYLRGLAGEFSAGRGRR</sequence>
<keyword evidence="3" id="KW-1185">Reference proteome</keyword>
<organism evidence="2 3">
    <name type="scientific">Halorubrum vacuolatum</name>
    <name type="common">Natronobacterium vacuolatum</name>
    <dbReference type="NCBI Taxonomy" id="63740"/>
    <lineage>
        <taxon>Archaea</taxon>
        <taxon>Methanobacteriati</taxon>
        <taxon>Methanobacteriota</taxon>
        <taxon>Stenosarchaea group</taxon>
        <taxon>Halobacteria</taxon>
        <taxon>Halobacteriales</taxon>
        <taxon>Haloferacaceae</taxon>
        <taxon>Halorubrum</taxon>
    </lineage>
</organism>
<dbReference type="AlphaFoldDB" id="A0A238VZP4"/>
<reference evidence="2 3" key="1">
    <citation type="submission" date="2017-06" db="EMBL/GenBank/DDBJ databases">
        <authorList>
            <person name="Kim H.J."/>
            <person name="Triplett B.A."/>
        </authorList>
    </citation>
    <scope>NUCLEOTIDE SEQUENCE [LARGE SCALE GENOMIC DNA]</scope>
    <source>
        <strain evidence="2 3">DSM 8800</strain>
    </source>
</reference>
<evidence type="ECO:0000256" key="1">
    <source>
        <dbReference type="SAM" id="Phobius"/>
    </source>
</evidence>
<name>A0A238VZP4_HALVU</name>
<keyword evidence="1" id="KW-1133">Transmembrane helix</keyword>
<evidence type="ECO:0000313" key="2">
    <source>
        <dbReference type="EMBL" id="SNR39584.1"/>
    </source>
</evidence>
<dbReference type="Proteomes" id="UP000198397">
    <property type="component" value="Unassembled WGS sequence"/>
</dbReference>
<dbReference type="OrthoDB" id="330458at2157"/>
<gene>
    <name evidence="2" type="ORF">SAMN06264855_104241</name>
</gene>
<proteinExistence type="predicted"/>
<dbReference type="EMBL" id="FZNQ01000004">
    <property type="protein sequence ID" value="SNR39584.1"/>
    <property type="molecule type" value="Genomic_DNA"/>
</dbReference>